<name>A0A4R9I7Z0_9LEPT</name>
<dbReference type="Proteomes" id="UP000298009">
    <property type="component" value="Unassembled WGS sequence"/>
</dbReference>
<proteinExistence type="predicted"/>
<reference evidence="1" key="1">
    <citation type="journal article" date="2019" name="PLoS Negl. Trop. Dis.">
        <title>Revisiting the worldwide diversity of Leptospira species in the environment.</title>
        <authorList>
            <person name="Vincent A.T."/>
            <person name="Schiettekatte O."/>
            <person name="Bourhy P."/>
            <person name="Veyrier F.J."/>
            <person name="Picardeau M."/>
        </authorList>
    </citation>
    <scope>NUCLEOTIDE SEQUENCE [LARGE SCALE GENOMIC DNA]</scope>
    <source>
        <strain evidence="1">201800287</strain>
    </source>
</reference>
<evidence type="ECO:0000313" key="2">
    <source>
        <dbReference type="Proteomes" id="UP000298009"/>
    </source>
</evidence>
<organism evidence="1 2">
    <name type="scientific">Leptospira noumeaensis</name>
    <dbReference type="NCBI Taxonomy" id="2484964"/>
    <lineage>
        <taxon>Bacteria</taxon>
        <taxon>Pseudomonadati</taxon>
        <taxon>Spirochaetota</taxon>
        <taxon>Spirochaetia</taxon>
        <taxon>Leptospirales</taxon>
        <taxon>Leptospiraceae</taxon>
        <taxon>Leptospira</taxon>
    </lineage>
</organism>
<sequence>MSNNYNMAEILKDASPESLKAGDRFIKRIKAGIITKQTLPNKSEEYPLEKASENFTLYLESEDFKKLINNQ</sequence>
<evidence type="ECO:0000313" key="1">
    <source>
        <dbReference type="EMBL" id="TGK82278.1"/>
    </source>
</evidence>
<dbReference type="EMBL" id="RQFK01000026">
    <property type="protein sequence ID" value="TGK82278.1"/>
    <property type="molecule type" value="Genomic_DNA"/>
</dbReference>
<accession>A0A4R9I7Z0</accession>
<protein>
    <submittedName>
        <fullName evidence="1">Uncharacterized protein</fullName>
    </submittedName>
</protein>
<comment type="caution">
    <text evidence="1">The sequence shown here is derived from an EMBL/GenBank/DDBJ whole genome shotgun (WGS) entry which is preliminary data.</text>
</comment>
<dbReference type="RefSeq" id="WP_167483079.1">
    <property type="nucleotide sequence ID" value="NZ_RQFK01000026.1"/>
</dbReference>
<keyword evidence="2" id="KW-1185">Reference proteome</keyword>
<dbReference type="AlphaFoldDB" id="A0A4R9I7Z0"/>
<gene>
    <name evidence="1" type="ORF">EHQ24_13525</name>
</gene>